<keyword evidence="12" id="KW-1185">Reference proteome</keyword>
<dbReference type="AlphaFoldDB" id="A0A839VG12"/>
<evidence type="ECO:0000256" key="4">
    <source>
        <dbReference type="ARBA" id="ARBA00022741"/>
    </source>
</evidence>
<dbReference type="Proteomes" id="UP000547614">
    <property type="component" value="Unassembled WGS sequence"/>
</dbReference>
<dbReference type="PANTHER" id="PTHR42781">
    <property type="entry name" value="SPERMIDINE/PUTRESCINE IMPORT ATP-BINDING PROTEIN POTA"/>
    <property type="match status" value="1"/>
</dbReference>
<evidence type="ECO:0000256" key="6">
    <source>
        <dbReference type="ARBA" id="ARBA00023004"/>
    </source>
</evidence>
<dbReference type="InterPro" id="IPR050093">
    <property type="entry name" value="ABC_SmlMolc_Importer"/>
</dbReference>
<dbReference type="PROSITE" id="PS00211">
    <property type="entry name" value="ABC_TRANSPORTER_1"/>
    <property type="match status" value="1"/>
</dbReference>
<keyword evidence="4" id="KW-0547">Nucleotide-binding</keyword>
<organism evidence="11 12">
    <name type="scientific">Halomonas cerina</name>
    <dbReference type="NCBI Taxonomy" id="447424"/>
    <lineage>
        <taxon>Bacteria</taxon>
        <taxon>Pseudomonadati</taxon>
        <taxon>Pseudomonadota</taxon>
        <taxon>Gammaproteobacteria</taxon>
        <taxon>Oceanospirillales</taxon>
        <taxon>Halomonadaceae</taxon>
        <taxon>Halomonas</taxon>
    </lineage>
</organism>
<dbReference type="InterPro" id="IPR017871">
    <property type="entry name" value="ABC_transporter-like_CS"/>
</dbReference>
<dbReference type="EMBL" id="JACHXP010000025">
    <property type="protein sequence ID" value="MBB3192279.1"/>
    <property type="molecule type" value="Genomic_DNA"/>
</dbReference>
<dbReference type="InterPro" id="IPR008995">
    <property type="entry name" value="Mo/tungstate-bd_C_term_dom"/>
</dbReference>
<dbReference type="SUPFAM" id="SSF50331">
    <property type="entry name" value="MOP-like"/>
    <property type="match status" value="1"/>
</dbReference>
<evidence type="ECO:0000313" key="11">
    <source>
        <dbReference type="EMBL" id="MBB3192279.1"/>
    </source>
</evidence>
<dbReference type="RefSeq" id="WP_183327774.1">
    <property type="nucleotide sequence ID" value="NZ_JACHXP010000025.1"/>
</dbReference>
<keyword evidence="1" id="KW-0813">Transport</keyword>
<dbReference type="GO" id="GO:0016020">
    <property type="term" value="C:membrane"/>
    <property type="evidence" value="ECO:0007669"/>
    <property type="project" value="InterPro"/>
</dbReference>
<keyword evidence="8" id="KW-0472">Membrane</keyword>
<evidence type="ECO:0000256" key="2">
    <source>
        <dbReference type="ARBA" id="ARBA00022475"/>
    </source>
</evidence>
<evidence type="ECO:0000259" key="10">
    <source>
        <dbReference type="PROSITE" id="PS50893"/>
    </source>
</evidence>
<dbReference type="SMART" id="SM00382">
    <property type="entry name" value="AAA"/>
    <property type="match status" value="1"/>
</dbReference>
<feature type="region of interest" description="Disordered" evidence="9">
    <location>
        <begin position="374"/>
        <end position="395"/>
    </location>
</feature>
<evidence type="ECO:0000256" key="7">
    <source>
        <dbReference type="ARBA" id="ARBA00023065"/>
    </source>
</evidence>
<dbReference type="SUPFAM" id="SSF52540">
    <property type="entry name" value="P-loop containing nucleoside triphosphate hydrolases"/>
    <property type="match status" value="1"/>
</dbReference>
<dbReference type="InterPro" id="IPR027417">
    <property type="entry name" value="P-loop_NTPase"/>
</dbReference>
<keyword evidence="5 11" id="KW-0067">ATP-binding</keyword>
<dbReference type="PROSITE" id="PS50893">
    <property type="entry name" value="ABC_TRANSPORTER_2"/>
    <property type="match status" value="1"/>
</dbReference>
<dbReference type="Gene3D" id="3.40.50.300">
    <property type="entry name" value="P-loop containing nucleotide triphosphate hydrolases"/>
    <property type="match status" value="1"/>
</dbReference>
<dbReference type="InterPro" id="IPR015853">
    <property type="entry name" value="ABC_transpr_FbpC"/>
</dbReference>
<accession>A0A839VG12</accession>
<name>A0A839VG12_9GAMM</name>
<evidence type="ECO:0000256" key="8">
    <source>
        <dbReference type="ARBA" id="ARBA00023136"/>
    </source>
</evidence>
<dbReference type="GO" id="GO:0005524">
    <property type="term" value="F:ATP binding"/>
    <property type="evidence" value="ECO:0007669"/>
    <property type="project" value="UniProtKB-KW"/>
</dbReference>
<keyword evidence="7" id="KW-0406">Ion transport</keyword>
<keyword evidence="3" id="KW-0410">Iron transport</keyword>
<feature type="domain" description="ABC transporter" evidence="10">
    <location>
        <begin position="19"/>
        <end position="252"/>
    </location>
</feature>
<proteinExistence type="predicted"/>
<evidence type="ECO:0000256" key="3">
    <source>
        <dbReference type="ARBA" id="ARBA00022496"/>
    </source>
</evidence>
<dbReference type="GO" id="GO:0016887">
    <property type="term" value="F:ATP hydrolysis activity"/>
    <property type="evidence" value="ECO:0007669"/>
    <property type="project" value="InterPro"/>
</dbReference>
<dbReference type="GO" id="GO:0015697">
    <property type="term" value="P:quaternary ammonium group transport"/>
    <property type="evidence" value="ECO:0007669"/>
    <property type="project" value="UniProtKB-ARBA"/>
</dbReference>
<sequence length="395" mass="42554">MTRKLKQPEASLARPAAVLSMQGVHHAFGKHDVVQGVDLDVAPGEVVCLLGPSGCGKTTLLRIAAGLEVLQQGRVALNGGDIAVPHGRHVPPEKRNVGLAFQDSALFPHLTVLENVTFGLKGEPPRERRRRAVALLEQLGMAGYVDVYPHMLSGGQQQRVALARALAPAPQLMLLDEPFSSLDARLRDRIRDDTLHVLKKVGAATLLVTHDPEEAMFMADRIALMRDGRIVQTGTPRELYCTPCDPFVVSFFGEVNELTGEVRNGRVQTPVGTVGAGWLAEGSQALVMIRPEALRVVEREAPAAVHRYSHVIMAKLLGRSSLLHICAHGEDGREAHLHARMPGVFLPADGQPVDIHLDLSQVFVFPSGVAGAGAGAAHGDAEQDHRDYAHSHDGQ</sequence>
<gene>
    <name evidence="11" type="ORF">FHR94_003567</name>
</gene>
<dbReference type="FunFam" id="3.40.50.300:FF:000425">
    <property type="entry name" value="Probable ABC transporter, ATP-binding subunit"/>
    <property type="match status" value="1"/>
</dbReference>
<evidence type="ECO:0000313" key="12">
    <source>
        <dbReference type="Proteomes" id="UP000547614"/>
    </source>
</evidence>
<dbReference type="InterPro" id="IPR003593">
    <property type="entry name" value="AAA+_ATPase"/>
</dbReference>
<evidence type="ECO:0000256" key="9">
    <source>
        <dbReference type="SAM" id="MobiDB-lite"/>
    </source>
</evidence>
<feature type="compositionally biased region" description="Basic and acidic residues" evidence="9">
    <location>
        <begin position="379"/>
        <end position="395"/>
    </location>
</feature>
<keyword evidence="6" id="KW-0408">Iron</keyword>
<evidence type="ECO:0000256" key="1">
    <source>
        <dbReference type="ARBA" id="ARBA00022448"/>
    </source>
</evidence>
<evidence type="ECO:0000256" key="5">
    <source>
        <dbReference type="ARBA" id="ARBA00022840"/>
    </source>
</evidence>
<dbReference type="Pfam" id="PF00005">
    <property type="entry name" value="ABC_tran"/>
    <property type="match status" value="1"/>
</dbReference>
<dbReference type="CDD" id="cd03259">
    <property type="entry name" value="ABC_Carb_Solutes_like"/>
    <property type="match status" value="1"/>
</dbReference>
<comment type="caution">
    <text evidence="11">The sequence shown here is derived from an EMBL/GenBank/DDBJ whole genome shotgun (WGS) entry which is preliminary data.</text>
</comment>
<keyword evidence="2" id="KW-1003">Cell membrane</keyword>
<dbReference type="InterPro" id="IPR003439">
    <property type="entry name" value="ABC_transporter-like_ATP-bd"/>
</dbReference>
<reference evidence="11 12" key="1">
    <citation type="submission" date="2020-08" db="EMBL/GenBank/DDBJ databases">
        <title>Genomic Encyclopedia of Type Strains, Phase III (KMG-III): the genomes of soil and plant-associated and newly described type strains.</title>
        <authorList>
            <person name="Whitman W."/>
        </authorList>
    </citation>
    <scope>NUCLEOTIDE SEQUENCE [LARGE SCALE GENOMIC DNA]</scope>
    <source>
        <strain evidence="11 12">CECT 7282</strain>
    </source>
</reference>
<protein>
    <submittedName>
        <fullName evidence="11">Iron(III) transport system ATP-binding protein</fullName>
    </submittedName>
</protein>
<dbReference type="PANTHER" id="PTHR42781:SF4">
    <property type="entry name" value="SPERMIDINE_PUTRESCINE IMPORT ATP-BINDING PROTEIN POTA"/>
    <property type="match status" value="1"/>
</dbReference>
<dbReference type="GO" id="GO:0015408">
    <property type="term" value="F:ABC-type ferric iron transporter activity"/>
    <property type="evidence" value="ECO:0007669"/>
    <property type="project" value="InterPro"/>
</dbReference>